<keyword evidence="1" id="KW-0547">Nucleotide-binding</keyword>
<dbReference type="AlphaFoldDB" id="A0A6C0DXT7"/>
<dbReference type="GO" id="GO:0043138">
    <property type="term" value="F:3'-5' DNA helicase activity"/>
    <property type="evidence" value="ECO:0007669"/>
    <property type="project" value="TreeGrafter"/>
</dbReference>
<organism evidence="7">
    <name type="scientific">viral metagenome</name>
    <dbReference type="NCBI Taxonomy" id="1070528"/>
    <lineage>
        <taxon>unclassified sequences</taxon>
        <taxon>metagenomes</taxon>
        <taxon>organismal metagenomes</taxon>
    </lineage>
</organism>
<evidence type="ECO:0000256" key="3">
    <source>
        <dbReference type="ARBA" id="ARBA00022806"/>
    </source>
</evidence>
<evidence type="ECO:0000313" key="7">
    <source>
        <dbReference type="EMBL" id="QHT21746.1"/>
    </source>
</evidence>
<dbReference type="InterPro" id="IPR014016">
    <property type="entry name" value="UvrD-like_ATP-bd"/>
</dbReference>
<protein>
    <recommendedName>
        <fullName evidence="6">UvrD-like helicase ATP-binding domain-containing protein</fullName>
    </recommendedName>
</protein>
<dbReference type="GO" id="GO:0005524">
    <property type="term" value="F:ATP binding"/>
    <property type="evidence" value="ECO:0007669"/>
    <property type="project" value="UniProtKB-KW"/>
</dbReference>
<keyword evidence="3" id="KW-0347">Helicase</keyword>
<dbReference type="SUPFAM" id="SSF52540">
    <property type="entry name" value="P-loop containing nucleoside triphosphate hydrolases"/>
    <property type="match status" value="1"/>
</dbReference>
<dbReference type="GO" id="GO:0000725">
    <property type="term" value="P:recombinational repair"/>
    <property type="evidence" value="ECO:0007669"/>
    <property type="project" value="TreeGrafter"/>
</dbReference>
<sequence>MKLTTEQLKYINCDNSKNTKLLACAGSGKTRCIIERINKMIKDKFGSNKILMLTFSRLTRDDLVNKMKENNEKNDNNENNEKNDNNENNEKNENNENSIKTIDSISIKTIDSFNDDANSISIKTIDSFAKSVIDKDNNIDVELLSYQFMLYLNETNKEDIKIDIKYIFVDEAQDLNEIQYNILCLLRDKLDIKINLIGDPNQNIYQFRQSSDKYLREFEGETFVLTYNFRSCQAIIDFSTHLRPFNEYKIRQTKKVNDCKPIMFFYNNETELENNIINILKQARENNIDLSDFAILSPTRGCMKGYGHSNGLCFISNILYKAKIKFKQFYEEYNDGHYSDAIKYERKENHVNILTYMGSKGLEWKYVILLGADNCLINKRQFDKEKHNNDLYLLYVACSRAIDNMYIFSKCKKTMDGLVFDTNKWFKNIPRDNYIIDDNYEKSFKFSNLKFIDTKYAKETSLKSIINNLLYKDLNEISNLIDYKNRKTLFENNIYKNKYNFDNIENYSFFIELTYNYFDAVYNIKHNNPKTKYDKIEAIIFSNNIITNLSYNATQWYIKNKQTMTWDKFTKDKTINEDIKYNIMSNFNKDIEFNKHVVAESGYYQLYILEQKEWISKLYTSYKKINDTIKLREIIFYLCVITYSIKTQHYYHIKSKGAKFKNIINEQKSFFDDIDNYVFNLKHNFIANNISINKFDINANINLLDDDNNLWFIRCANEISLKQIIYSIITHYLYNEEENNKIIKLNYINLIKGVEITYAYNIKNIKEIMKILDIQNN</sequence>
<dbReference type="GO" id="GO:0003677">
    <property type="term" value="F:DNA binding"/>
    <property type="evidence" value="ECO:0007669"/>
    <property type="project" value="InterPro"/>
</dbReference>
<accession>A0A6C0DXT7</accession>
<evidence type="ECO:0000256" key="4">
    <source>
        <dbReference type="ARBA" id="ARBA00022840"/>
    </source>
</evidence>
<dbReference type="GO" id="GO:0016787">
    <property type="term" value="F:hydrolase activity"/>
    <property type="evidence" value="ECO:0007669"/>
    <property type="project" value="UniProtKB-KW"/>
</dbReference>
<dbReference type="InterPro" id="IPR000212">
    <property type="entry name" value="DNA_helicase_UvrD/REP"/>
</dbReference>
<feature type="compositionally biased region" description="Basic and acidic residues" evidence="5">
    <location>
        <begin position="68"/>
        <end position="94"/>
    </location>
</feature>
<feature type="domain" description="UvrD-like helicase ATP-binding" evidence="6">
    <location>
        <begin position="2"/>
        <end position="232"/>
    </location>
</feature>
<dbReference type="Pfam" id="PF00580">
    <property type="entry name" value="UvrD-helicase"/>
    <property type="match status" value="1"/>
</dbReference>
<evidence type="ECO:0000259" key="6">
    <source>
        <dbReference type="PROSITE" id="PS51198"/>
    </source>
</evidence>
<dbReference type="EMBL" id="MN739696">
    <property type="protein sequence ID" value="QHT21746.1"/>
    <property type="molecule type" value="Genomic_DNA"/>
</dbReference>
<name>A0A6C0DXT7_9ZZZZ</name>
<dbReference type="Gene3D" id="3.40.50.300">
    <property type="entry name" value="P-loop containing nucleotide triphosphate hydrolases"/>
    <property type="match status" value="2"/>
</dbReference>
<dbReference type="InterPro" id="IPR027417">
    <property type="entry name" value="P-loop_NTPase"/>
</dbReference>
<dbReference type="PANTHER" id="PTHR11070:SF2">
    <property type="entry name" value="ATP-DEPENDENT DNA HELICASE SRS2"/>
    <property type="match status" value="1"/>
</dbReference>
<keyword evidence="2" id="KW-0378">Hydrolase</keyword>
<reference evidence="7" key="1">
    <citation type="journal article" date="2020" name="Nature">
        <title>Giant virus diversity and host interactions through global metagenomics.</title>
        <authorList>
            <person name="Schulz F."/>
            <person name="Roux S."/>
            <person name="Paez-Espino D."/>
            <person name="Jungbluth S."/>
            <person name="Walsh D.A."/>
            <person name="Denef V.J."/>
            <person name="McMahon K.D."/>
            <person name="Konstantinidis K.T."/>
            <person name="Eloe-Fadrosh E.A."/>
            <person name="Kyrpides N.C."/>
            <person name="Woyke T."/>
        </authorList>
    </citation>
    <scope>NUCLEOTIDE SEQUENCE</scope>
    <source>
        <strain evidence="7">GVMAG-M-3300023179-103</strain>
    </source>
</reference>
<dbReference type="GO" id="GO:0005634">
    <property type="term" value="C:nucleus"/>
    <property type="evidence" value="ECO:0007669"/>
    <property type="project" value="TreeGrafter"/>
</dbReference>
<feature type="region of interest" description="Disordered" evidence="5">
    <location>
        <begin position="68"/>
        <end position="97"/>
    </location>
</feature>
<evidence type="ECO:0000256" key="5">
    <source>
        <dbReference type="SAM" id="MobiDB-lite"/>
    </source>
</evidence>
<dbReference type="PROSITE" id="PS51198">
    <property type="entry name" value="UVRD_HELICASE_ATP_BIND"/>
    <property type="match status" value="1"/>
</dbReference>
<keyword evidence="4" id="KW-0067">ATP-binding</keyword>
<dbReference type="PANTHER" id="PTHR11070">
    <property type="entry name" value="UVRD / RECB / PCRA DNA HELICASE FAMILY MEMBER"/>
    <property type="match status" value="1"/>
</dbReference>
<proteinExistence type="predicted"/>
<evidence type="ECO:0000256" key="1">
    <source>
        <dbReference type="ARBA" id="ARBA00022741"/>
    </source>
</evidence>
<evidence type="ECO:0000256" key="2">
    <source>
        <dbReference type="ARBA" id="ARBA00022801"/>
    </source>
</evidence>